<sequence>MAMEVTLTEAARAEIKAEIARRGLSQSVVAKAWRISQPSTSAKLSGRTELSADDIDRAARALGYDPFDFIERAKRNASYPQLPTGAVAS</sequence>
<organism evidence="2 3">
    <name type="scientific">Leifsonia xyli subsp. cynodontis DSM 46306</name>
    <dbReference type="NCBI Taxonomy" id="1389489"/>
    <lineage>
        <taxon>Bacteria</taxon>
        <taxon>Bacillati</taxon>
        <taxon>Actinomycetota</taxon>
        <taxon>Actinomycetes</taxon>
        <taxon>Micrococcales</taxon>
        <taxon>Microbacteriaceae</taxon>
        <taxon>Leifsonia</taxon>
    </lineage>
</organism>
<dbReference type="KEGG" id="lxy:O159_26320"/>
<name>U3PCP9_LEIXC</name>
<keyword evidence="3" id="KW-1185">Reference proteome</keyword>
<evidence type="ECO:0000313" key="2">
    <source>
        <dbReference type="EMBL" id="AGW42542.1"/>
    </source>
</evidence>
<evidence type="ECO:0000313" key="3">
    <source>
        <dbReference type="Proteomes" id="UP000016743"/>
    </source>
</evidence>
<dbReference type="Proteomes" id="UP000016743">
    <property type="component" value="Chromosome"/>
</dbReference>
<protein>
    <recommendedName>
        <fullName evidence="1">HTH cro/C1-type domain-containing protein</fullName>
    </recommendedName>
</protein>
<evidence type="ECO:0000259" key="1">
    <source>
        <dbReference type="SMART" id="SM00530"/>
    </source>
</evidence>
<dbReference type="Pfam" id="PF13560">
    <property type="entry name" value="HTH_31"/>
    <property type="match status" value="1"/>
</dbReference>
<dbReference type="SMART" id="SM00530">
    <property type="entry name" value="HTH_XRE"/>
    <property type="match status" value="1"/>
</dbReference>
<dbReference type="EMBL" id="CP006734">
    <property type="protein sequence ID" value="AGW42542.1"/>
    <property type="molecule type" value="Genomic_DNA"/>
</dbReference>
<dbReference type="InterPro" id="IPR001387">
    <property type="entry name" value="Cro/C1-type_HTH"/>
</dbReference>
<dbReference type="AlphaFoldDB" id="U3PCP9"/>
<dbReference type="Gene3D" id="1.10.260.40">
    <property type="entry name" value="lambda repressor-like DNA-binding domains"/>
    <property type="match status" value="1"/>
</dbReference>
<proteinExistence type="predicted"/>
<dbReference type="SUPFAM" id="SSF47413">
    <property type="entry name" value="lambda repressor-like DNA-binding domains"/>
    <property type="match status" value="1"/>
</dbReference>
<dbReference type="GO" id="GO:0003677">
    <property type="term" value="F:DNA binding"/>
    <property type="evidence" value="ECO:0007669"/>
    <property type="project" value="InterPro"/>
</dbReference>
<feature type="domain" description="HTH cro/C1-type" evidence="1">
    <location>
        <begin position="14"/>
        <end position="69"/>
    </location>
</feature>
<reference evidence="2 3" key="1">
    <citation type="journal article" date="2013" name="Genome Announc.">
        <title>Complete Genome Sequence of Leifsonia xyli subsp. cynodontis Strain DSM46306, a Gram-Positive Bacterial Pathogen of Grasses.</title>
        <authorList>
            <person name="Monteiro-Vitorello C.B."/>
            <person name="Zerillo M.M."/>
            <person name="Van Sluys M.A."/>
            <person name="Camargo L.E."/>
            <person name="Kitajima J.P."/>
        </authorList>
    </citation>
    <scope>NUCLEOTIDE SEQUENCE [LARGE SCALE GENOMIC DNA]</scope>
    <source>
        <strain evidence="2 3">DSM 46306</strain>
    </source>
</reference>
<dbReference type="InterPro" id="IPR010982">
    <property type="entry name" value="Lambda_DNA-bd_dom_sf"/>
</dbReference>
<dbReference type="HOGENOM" id="CLU_2450964_0_0_11"/>
<gene>
    <name evidence="2" type="ORF">O159_26320</name>
</gene>
<accession>U3PCP9</accession>
<dbReference type="CDD" id="cd00093">
    <property type="entry name" value="HTH_XRE"/>
    <property type="match status" value="1"/>
</dbReference>